<dbReference type="Proteomes" id="UP000027120">
    <property type="component" value="Unassembled WGS sequence"/>
</dbReference>
<feature type="transmembrane region" description="Helical" evidence="1">
    <location>
        <begin position="93"/>
        <end position="116"/>
    </location>
</feature>
<proteinExistence type="predicted"/>
<evidence type="ECO:0000313" key="4">
    <source>
        <dbReference type="Proteomes" id="UP000027120"/>
    </source>
</evidence>
<feature type="domain" description="PGG" evidence="2">
    <location>
        <begin position="83"/>
        <end position="197"/>
    </location>
</feature>
<sequence>MDVYNKFISPQLIDESTKDNILHLAAKLALPTHLRIMLGVALKMQREVEKLVHHFLKKVQNIDGKTAQDIFIEQHKDFLENSEKWMKYTSNSCMVVTALIATMMFATACTVPGGNIESGNPIFLRDKLFMVFAISYALGFIFTSTPLLVFVSIQIAQYAEKDYFVESLQKKLIIGLASLFISSIVNMMISFVATFSIVLHDRSKWLTIPILASVPLTIHALLQLPLFVQMYQSTYGSDIFRCL</sequence>
<dbReference type="AlphaFoldDB" id="A0A067DFH9"/>
<feature type="transmembrane region" description="Helical" evidence="1">
    <location>
        <begin position="128"/>
        <end position="151"/>
    </location>
</feature>
<feature type="transmembrane region" description="Helical" evidence="1">
    <location>
        <begin position="172"/>
        <end position="199"/>
    </location>
</feature>
<dbReference type="GO" id="GO:0016020">
    <property type="term" value="C:membrane"/>
    <property type="evidence" value="ECO:0000318"/>
    <property type="project" value="GO_Central"/>
</dbReference>
<dbReference type="PANTHER" id="PTHR24177:SF365">
    <property type="entry name" value="ANKYRIN REPEAT-CONTAINING PROTEIN NPR4-LIKE ISOFORM X1"/>
    <property type="match status" value="1"/>
</dbReference>
<name>A0A067DFH9_CITSI</name>
<evidence type="ECO:0000256" key="1">
    <source>
        <dbReference type="SAM" id="Phobius"/>
    </source>
</evidence>
<evidence type="ECO:0000313" key="3">
    <source>
        <dbReference type="EMBL" id="KDO40310.1"/>
    </source>
</evidence>
<accession>A0A067DFH9</accession>
<dbReference type="PANTHER" id="PTHR24177">
    <property type="entry name" value="CASKIN"/>
    <property type="match status" value="1"/>
</dbReference>
<keyword evidence="1" id="KW-1133">Transmembrane helix</keyword>
<reference evidence="3 4" key="1">
    <citation type="submission" date="2014-04" db="EMBL/GenBank/DDBJ databases">
        <authorList>
            <consortium name="International Citrus Genome Consortium"/>
            <person name="Gmitter F."/>
            <person name="Chen C."/>
            <person name="Farmerie W."/>
            <person name="Harkins T."/>
            <person name="Desany B."/>
            <person name="Mohiuddin M."/>
            <person name="Kodira C."/>
            <person name="Borodovsky M."/>
            <person name="Lomsadze A."/>
            <person name="Burns P."/>
            <person name="Jenkins J."/>
            <person name="Prochnik S."/>
            <person name="Shu S."/>
            <person name="Chapman J."/>
            <person name="Pitluck S."/>
            <person name="Schmutz J."/>
            <person name="Rokhsar D."/>
        </authorList>
    </citation>
    <scope>NUCLEOTIDE SEQUENCE</scope>
</reference>
<keyword evidence="1" id="KW-0812">Transmembrane</keyword>
<evidence type="ECO:0000259" key="2">
    <source>
        <dbReference type="Pfam" id="PF13962"/>
    </source>
</evidence>
<dbReference type="EMBL" id="KK786018">
    <property type="protein sequence ID" value="KDO40310.1"/>
    <property type="molecule type" value="Genomic_DNA"/>
</dbReference>
<protein>
    <recommendedName>
        <fullName evidence="2">PGG domain-containing protein</fullName>
    </recommendedName>
</protein>
<keyword evidence="4" id="KW-1185">Reference proteome</keyword>
<organism evidence="3 4">
    <name type="scientific">Citrus sinensis</name>
    <name type="common">Sweet orange</name>
    <name type="synonym">Citrus aurantium var. sinensis</name>
    <dbReference type="NCBI Taxonomy" id="2711"/>
    <lineage>
        <taxon>Eukaryota</taxon>
        <taxon>Viridiplantae</taxon>
        <taxon>Streptophyta</taxon>
        <taxon>Embryophyta</taxon>
        <taxon>Tracheophyta</taxon>
        <taxon>Spermatophyta</taxon>
        <taxon>Magnoliopsida</taxon>
        <taxon>eudicotyledons</taxon>
        <taxon>Gunneridae</taxon>
        <taxon>Pentapetalae</taxon>
        <taxon>rosids</taxon>
        <taxon>malvids</taxon>
        <taxon>Sapindales</taxon>
        <taxon>Rutaceae</taxon>
        <taxon>Aurantioideae</taxon>
        <taxon>Citrus</taxon>
    </lineage>
</organism>
<dbReference type="InterPro" id="IPR026961">
    <property type="entry name" value="PGG_dom"/>
</dbReference>
<keyword evidence="1" id="KW-0472">Membrane</keyword>
<gene>
    <name evidence="3" type="ORF">CISIN_1g045342mg</name>
</gene>
<feature type="transmembrane region" description="Helical" evidence="1">
    <location>
        <begin position="205"/>
        <end position="228"/>
    </location>
</feature>
<dbReference type="Pfam" id="PF13962">
    <property type="entry name" value="PGG"/>
    <property type="match status" value="1"/>
</dbReference>
<dbReference type="STRING" id="2711.A0A067DFH9"/>